<evidence type="ECO:0000256" key="3">
    <source>
        <dbReference type="ARBA" id="ARBA00022729"/>
    </source>
</evidence>
<dbReference type="Proteomes" id="UP000092565">
    <property type="component" value="Chromosome"/>
</dbReference>
<name>A0A1B0ZRV8_9RHOB</name>
<keyword evidence="2" id="KW-0813">Transport</keyword>
<dbReference type="SUPFAM" id="SSF53850">
    <property type="entry name" value="Periplasmic binding protein-like II"/>
    <property type="match status" value="1"/>
</dbReference>
<dbReference type="InterPro" id="IPR006059">
    <property type="entry name" value="SBP"/>
</dbReference>
<keyword evidence="6" id="KW-1185">Reference proteome</keyword>
<protein>
    <submittedName>
        <fullName evidence="5">Spermidine/putrescine ABC transporter substrate-binding protein</fullName>
    </submittedName>
</protein>
<keyword evidence="3" id="KW-0732">Signal</keyword>
<dbReference type="GO" id="GO:0015846">
    <property type="term" value="P:polyamine transport"/>
    <property type="evidence" value="ECO:0007669"/>
    <property type="project" value="InterPro"/>
</dbReference>
<dbReference type="Pfam" id="PF13416">
    <property type="entry name" value="SBP_bac_8"/>
    <property type="match status" value="1"/>
</dbReference>
<dbReference type="PRINTS" id="PR00909">
    <property type="entry name" value="SPERMDNBNDNG"/>
</dbReference>
<dbReference type="GO" id="GO:0019808">
    <property type="term" value="F:polyamine binding"/>
    <property type="evidence" value="ECO:0007669"/>
    <property type="project" value="InterPro"/>
</dbReference>
<evidence type="ECO:0000256" key="2">
    <source>
        <dbReference type="ARBA" id="ARBA00022448"/>
    </source>
</evidence>
<evidence type="ECO:0000256" key="1">
    <source>
        <dbReference type="ARBA" id="ARBA00004418"/>
    </source>
</evidence>
<keyword evidence="4" id="KW-0574">Periplasm</keyword>
<dbReference type="Gene3D" id="3.40.190.10">
    <property type="entry name" value="Periplasmic binding protein-like II"/>
    <property type="match status" value="2"/>
</dbReference>
<dbReference type="PROSITE" id="PS51318">
    <property type="entry name" value="TAT"/>
    <property type="match status" value="1"/>
</dbReference>
<dbReference type="PANTHER" id="PTHR30222">
    <property type="entry name" value="SPERMIDINE/PUTRESCINE-BINDING PERIPLASMIC PROTEIN"/>
    <property type="match status" value="1"/>
</dbReference>
<dbReference type="PANTHER" id="PTHR30222:SF17">
    <property type="entry name" value="SPERMIDINE_PUTRESCINE-BINDING PERIPLASMIC PROTEIN"/>
    <property type="match status" value="1"/>
</dbReference>
<accession>A0A1B0ZRV8</accession>
<dbReference type="EMBL" id="CP015124">
    <property type="protein sequence ID" value="ANP36824.1"/>
    <property type="molecule type" value="Genomic_DNA"/>
</dbReference>
<gene>
    <name evidence="5" type="primary">potD</name>
    <name evidence="5" type="ORF">JL2886_01923</name>
</gene>
<dbReference type="InterPro" id="IPR006311">
    <property type="entry name" value="TAT_signal"/>
</dbReference>
<dbReference type="InterPro" id="IPR001188">
    <property type="entry name" value="Sperm_putr-bd"/>
</dbReference>
<organism evidence="5 6">
    <name type="scientific">Phaeobacter gallaeciensis</name>
    <dbReference type="NCBI Taxonomy" id="60890"/>
    <lineage>
        <taxon>Bacteria</taxon>
        <taxon>Pseudomonadati</taxon>
        <taxon>Pseudomonadota</taxon>
        <taxon>Alphaproteobacteria</taxon>
        <taxon>Rhodobacterales</taxon>
        <taxon>Roseobacteraceae</taxon>
        <taxon>Phaeobacter</taxon>
    </lineage>
</organism>
<dbReference type="PATRIC" id="fig|60890.4.peg.1869"/>
<sequence>MTKKMDNTTRYERARERYMNGDLDRRSFLGLIGAAGLAYGVSTPFAKYAHAATTEQVRFDGWGGVVSEAFRKHAFDPYTGKTGIKVVDGTFGGGDEYLSRVKASQPGEYNIAHLSGVFDYARYHALGLSSELNEANIPNLEYVIPKLVDVFRGVSGGKLSCVPYDYGTTGLAYNRKHISDDEMKEKGAKILIEEAYKGKIAGWSDWRTRMWYAALQTGQNPNEISDEEAAWDAVRTHRDLSLKYWGSGAELMSLLAEEEIYVTEAWSGRIFALQEQGHDIGYMDPPNGFGWQECLFVMKGSPMEACEELLNFMLAPETSIAVAEGQNYPTALDPTKVDLGDKIPTLPAFDPTGTLDGLTFADPDFWNGHEADWSKTFGRVQKGY</sequence>
<reference evidence="5 6" key="1">
    <citation type="submission" date="2016-04" db="EMBL/GenBank/DDBJ databases">
        <authorList>
            <person name="Evans L.H."/>
            <person name="Alamgir A."/>
            <person name="Owens N."/>
            <person name="Weber N.D."/>
            <person name="Virtaneva K."/>
            <person name="Barbian K."/>
            <person name="Babar A."/>
            <person name="Rosenke K."/>
        </authorList>
    </citation>
    <scope>NUCLEOTIDE SEQUENCE [LARGE SCALE GENOMIC DNA]</scope>
    <source>
        <strain evidence="5 6">JL2886</strain>
    </source>
</reference>
<evidence type="ECO:0000256" key="4">
    <source>
        <dbReference type="ARBA" id="ARBA00022764"/>
    </source>
</evidence>
<proteinExistence type="predicted"/>
<evidence type="ECO:0000313" key="6">
    <source>
        <dbReference type="Proteomes" id="UP000092565"/>
    </source>
</evidence>
<evidence type="ECO:0000313" key="5">
    <source>
        <dbReference type="EMBL" id="ANP36824.1"/>
    </source>
</evidence>
<dbReference type="GO" id="GO:0042597">
    <property type="term" value="C:periplasmic space"/>
    <property type="evidence" value="ECO:0007669"/>
    <property type="project" value="UniProtKB-SubCell"/>
</dbReference>
<dbReference type="AlphaFoldDB" id="A0A1B0ZRV8"/>
<comment type="subcellular location">
    <subcellularLocation>
        <location evidence="1">Periplasm</location>
    </subcellularLocation>
</comment>